<dbReference type="AlphaFoldDB" id="A0AAD5JKM0"/>
<organism evidence="1 2">
    <name type="scientific">Acer negundo</name>
    <name type="common">Box elder</name>
    <dbReference type="NCBI Taxonomy" id="4023"/>
    <lineage>
        <taxon>Eukaryota</taxon>
        <taxon>Viridiplantae</taxon>
        <taxon>Streptophyta</taxon>
        <taxon>Embryophyta</taxon>
        <taxon>Tracheophyta</taxon>
        <taxon>Spermatophyta</taxon>
        <taxon>Magnoliopsida</taxon>
        <taxon>eudicotyledons</taxon>
        <taxon>Gunneridae</taxon>
        <taxon>Pentapetalae</taxon>
        <taxon>rosids</taxon>
        <taxon>malvids</taxon>
        <taxon>Sapindales</taxon>
        <taxon>Sapindaceae</taxon>
        <taxon>Hippocastanoideae</taxon>
        <taxon>Acereae</taxon>
        <taxon>Acer</taxon>
    </lineage>
</organism>
<dbReference type="SUPFAM" id="SSF56784">
    <property type="entry name" value="HAD-like"/>
    <property type="match status" value="2"/>
</dbReference>
<dbReference type="SFLD" id="SFLDG01129">
    <property type="entry name" value="C1.5:_HAD__Beta-PGM__Phosphata"/>
    <property type="match status" value="2"/>
</dbReference>
<dbReference type="InterPro" id="IPR036412">
    <property type="entry name" value="HAD-like_sf"/>
</dbReference>
<name>A0AAD5JKM0_ACENE</name>
<dbReference type="SFLD" id="SFLDS00003">
    <property type="entry name" value="Haloacid_Dehalogenase"/>
    <property type="match status" value="2"/>
</dbReference>
<dbReference type="Gene3D" id="3.40.50.1000">
    <property type="entry name" value="HAD superfamily/HAD-like"/>
    <property type="match status" value="2"/>
</dbReference>
<evidence type="ECO:0000313" key="1">
    <source>
        <dbReference type="EMBL" id="KAI9194986.1"/>
    </source>
</evidence>
<reference evidence="1" key="2">
    <citation type="submission" date="2023-02" db="EMBL/GenBank/DDBJ databases">
        <authorList>
            <person name="Swenson N.G."/>
            <person name="Wegrzyn J.L."/>
            <person name="Mcevoy S.L."/>
        </authorList>
    </citation>
    <scope>NUCLEOTIDE SEQUENCE</scope>
    <source>
        <strain evidence="1">91603</strain>
        <tissue evidence="1">Leaf</tissue>
    </source>
</reference>
<gene>
    <name evidence="1" type="ORF">LWI28_010608</name>
</gene>
<sequence length="590" mass="66967">MEYQNQYQDAPETKYECLLFDVDDTLYSQSSGLSKQCTKNIEEYMIEKLGMEESSASELNMVLYKNYGTSMAGLKAVGYEFDNDDYHSYVHGRLPYENLKPDPVLRNLLLSMPIRKVIFSNADKIHVAKVLKKLGLEDCFEGIVNFESLNPEKTSNSEDGHEQKDLLCRSGSNDNEIVAGDSLLLKTPILCKPFEDAFEQAFNIANINPQKTLFFDDSVRNIETGKNMGLHTVLVGKSHRTNGADYALESIHNIREALPELFCSDHKRSKSIKYSEKVAIETSTLLFVVLFQTFCSFLDLGHLLISSKMEENRQVSNQKYDCLLFDLDETLYPLSSGLSVEVTKNIQEYMIEKLGIEESKVPELCSSLYKYYGTTMAGLRAIGYNFDYDDFHSFVHGRLPYNFLKPDPLLRNLLLSLPICRVIFTNADKTHAARVLNRLGLEDCFEMIICFETLNSTSKGSDLVNDSNISSTGIFDINDYKRHPDLELPKTPIVCKPFEEAYEQVFKIANINPQKTFFFDDSVRNLQTGKRMGLHTVLVGTSHKAEGVDYALESIHNIREALPELWESSDEKSESVTYSGKVAIETYVKA</sequence>
<dbReference type="InterPro" id="IPR023214">
    <property type="entry name" value="HAD_sf"/>
</dbReference>
<evidence type="ECO:0000313" key="2">
    <source>
        <dbReference type="Proteomes" id="UP001064489"/>
    </source>
</evidence>
<protein>
    <submittedName>
        <fullName evidence="1">Uncharacterized protein</fullName>
    </submittedName>
</protein>
<dbReference type="InterPro" id="IPR010237">
    <property type="entry name" value="Pyr-5-nucltdase"/>
</dbReference>
<dbReference type="NCBIfam" id="TIGR01993">
    <property type="entry name" value="Pyr-5-nucltdase"/>
    <property type="match status" value="2"/>
</dbReference>
<dbReference type="SFLD" id="SFLDG01132">
    <property type="entry name" value="C1.5.3:_5'-Nucleotidase_Like"/>
    <property type="match status" value="2"/>
</dbReference>
<dbReference type="InterPro" id="IPR006439">
    <property type="entry name" value="HAD-SF_hydro_IA"/>
</dbReference>
<dbReference type="PANTHER" id="PTHR12725">
    <property type="entry name" value="HALOACID DEHALOGENASE-LIKE HYDROLASE"/>
    <property type="match status" value="1"/>
</dbReference>
<dbReference type="Proteomes" id="UP001064489">
    <property type="component" value="Chromosome 1"/>
</dbReference>
<comment type="caution">
    <text evidence="1">The sequence shown here is derived from an EMBL/GenBank/DDBJ whole genome shotgun (WGS) entry which is preliminary data.</text>
</comment>
<dbReference type="Pfam" id="PF00702">
    <property type="entry name" value="Hydrolase"/>
    <property type="match status" value="1"/>
</dbReference>
<dbReference type="PANTHER" id="PTHR12725:SF123">
    <property type="entry name" value="SUPPRESSOR OF DISRUPTION OF TFIIS-LIKE"/>
    <property type="match status" value="1"/>
</dbReference>
<proteinExistence type="predicted"/>
<reference evidence="1" key="1">
    <citation type="journal article" date="2022" name="Plant J.">
        <title>Strategies of tolerance reflected in two North American maple genomes.</title>
        <authorList>
            <person name="McEvoy S.L."/>
            <person name="Sezen U.U."/>
            <person name="Trouern-Trend A."/>
            <person name="McMahon S.M."/>
            <person name="Schaberg P.G."/>
            <person name="Yang J."/>
            <person name="Wegrzyn J.L."/>
            <person name="Swenson N.G."/>
        </authorList>
    </citation>
    <scope>NUCLEOTIDE SEQUENCE</scope>
    <source>
        <strain evidence="1">91603</strain>
    </source>
</reference>
<accession>A0AAD5JKM0</accession>
<dbReference type="EMBL" id="JAJSOW010000003">
    <property type="protein sequence ID" value="KAI9194986.1"/>
    <property type="molecule type" value="Genomic_DNA"/>
</dbReference>
<keyword evidence="2" id="KW-1185">Reference proteome</keyword>
<dbReference type="NCBIfam" id="TIGR01509">
    <property type="entry name" value="HAD-SF-IA-v3"/>
    <property type="match status" value="2"/>
</dbReference>